<name>H8KLU7_SOLCM</name>
<protein>
    <submittedName>
        <fullName evidence="8">RagB/SusD family protein</fullName>
    </submittedName>
</protein>
<accession>H8KLU7</accession>
<evidence type="ECO:0000256" key="2">
    <source>
        <dbReference type="ARBA" id="ARBA00006275"/>
    </source>
</evidence>
<dbReference type="GO" id="GO:0009279">
    <property type="term" value="C:cell outer membrane"/>
    <property type="evidence" value="ECO:0007669"/>
    <property type="project" value="UniProtKB-SubCell"/>
</dbReference>
<evidence type="ECO:0000259" key="7">
    <source>
        <dbReference type="Pfam" id="PF14322"/>
    </source>
</evidence>
<dbReference type="PROSITE" id="PS51257">
    <property type="entry name" value="PROKAR_LIPOPROTEIN"/>
    <property type="match status" value="1"/>
</dbReference>
<dbReference type="EMBL" id="CP003349">
    <property type="protein sequence ID" value="AFD08675.1"/>
    <property type="molecule type" value="Genomic_DNA"/>
</dbReference>
<evidence type="ECO:0000256" key="4">
    <source>
        <dbReference type="ARBA" id="ARBA00023136"/>
    </source>
</evidence>
<feature type="domain" description="SusD-like N-terminal" evidence="7">
    <location>
        <begin position="70"/>
        <end position="223"/>
    </location>
</feature>
<evidence type="ECO:0000256" key="3">
    <source>
        <dbReference type="ARBA" id="ARBA00022729"/>
    </source>
</evidence>
<dbReference type="InterPro" id="IPR012944">
    <property type="entry name" value="SusD_RagB_dom"/>
</dbReference>
<dbReference type="InterPro" id="IPR033985">
    <property type="entry name" value="SusD-like_N"/>
</dbReference>
<dbReference type="Pfam" id="PF07980">
    <property type="entry name" value="SusD_RagB"/>
    <property type="match status" value="1"/>
</dbReference>
<keyword evidence="9" id="KW-1185">Reference proteome</keyword>
<dbReference type="RefSeq" id="WP_014681898.1">
    <property type="nucleotide sequence ID" value="NC_017770.1"/>
</dbReference>
<dbReference type="InterPro" id="IPR011990">
    <property type="entry name" value="TPR-like_helical_dom_sf"/>
</dbReference>
<dbReference type="STRING" id="929556.Solca_3671"/>
<dbReference type="SUPFAM" id="SSF48452">
    <property type="entry name" value="TPR-like"/>
    <property type="match status" value="1"/>
</dbReference>
<comment type="similarity">
    <text evidence="2">Belongs to the SusD family.</text>
</comment>
<organism evidence="8 9">
    <name type="scientific">Solitalea canadensis (strain ATCC 29591 / DSM 3403 / JCM 21819 / LMG 8368 / NBRC 15130 / NCIMB 12057 / USAM 9D)</name>
    <name type="common">Flexibacter canadensis</name>
    <dbReference type="NCBI Taxonomy" id="929556"/>
    <lineage>
        <taxon>Bacteria</taxon>
        <taxon>Pseudomonadati</taxon>
        <taxon>Bacteroidota</taxon>
        <taxon>Sphingobacteriia</taxon>
        <taxon>Sphingobacteriales</taxon>
        <taxon>Sphingobacteriaceae</taxon>
        <taxon>Solitalea</taxon>
    </lineage>
</organism>
<evidence type="ECO:0000313" key="9">
    <source>
        <dbReference type="Proteomes" id="UP000007590"/>
    </source>
</evidence>
<proteinExistence type="inferred from homology"/>
<feature type="domain" description="RagB/SusD" evidence="6">
    <location>
        <begin position="294"/>
        <end position="459"/>
    </location>
</feature>
<dbReference type="Gene3D" id="1.25.40.390">
    <property type="match status" value="1"/>
</dbReference>
<keyword evidence="5" id="KW-0998">Cell outer membrane</keyword>
<comment type="subcellular location">
    <subcellularLocation>
        <location evidence="1">Cell outer membrane</location>
    </subcellularLocation>
</comment>
<evidence type="ECO:0000259" key="6">
    <source>
        <dbReference type="Pfam" id="PF07980"/>
    </source>
</evidence>
<gene>
    <name evidence="8" type="ordered locus">Solca_3671</name>
</gene>
<dbReference type="KEGG" id="scn:Solca_3671"/>
<reference evidence="8" key="1">
    <citation type="submission" date="2012-02" db="EMBL/GenBank/DDBJ databases">
        <title>The complete genome of Solitalea canadensis DSM 3403.</title>
        <authorList>
            <consortium name="US DOE Joint Genome Institute (JGI-PGF)"/>
            <person name="Lucas S."/>
            <person name="Copeland A."/>
            <person name="Lapidus A."/>
            <person name="Glavina del Rio T."/>
            <person name="Dalin E."/>
            <person name="Tice H."/>
            <person name="Bruce D."/>
            <person name="Goodwin L."/>
            <person name="Pitluck S."/>
            <person name="Peters L."/>
            <person name="Ovchinnikova G."/>
            <person name="Lu M."/>
            <person name="Kyrpides N."/>
            <person name="Mavromatis K."/>
            <person name="Ivanova N."/>
            <person name="Brettin T."/>
            <person name="Detter J.C."/>
            <person name="Han C."/>
            <person name="Larimer F."/>
            <person name="Land M."/>
            <person name="Hauser L."/>
            <person name="Markowitz V."/>
            <person name="Cheng J.-F."/>
            <person name="Hugenholtz P."/>
            <person name="Woyke T."/>
            <person name="Wu D."/>
            <person name="Spring S."/>
            <person name="Schroeder M."/>
            <person name="Kopitz M."/>
            <person name="Brambilla E."/>
            <person name="Klenk H.-P."/>
            <person name="Eisen J.A."/>
        </authorList>
    </citation>
    <scope>NUCLEOTIDE SEQUENCE</scope>
    <source>
        <strain evidence="8">DSM 3403</strain>
    </source>
</reference>
<evidence type="ECO:0000313" key="8">
    <source>
        <dbReference type="EMBL" id="AFD08675.1"/>
    </source>
</evidence>
<dbReference type="HOGENOM" id="CLU_015553_1_3_10"/>
<dbReference type="AlphaFoldDB" id="H8KLU7"/>
<evidence type="ECO:0000256" key="1">
    <source>
        <dbReference type="ARBA" id="ARBA00004442"/>
    </source>
</evidence>
<dbReference type="eggNOG" id="COG0446">
    <property type="taxonomic scope" value="Bacteria"/>
</dbReference>
<sequence length="482" mass="53050">MKKNLAKALYITLLSTSLVSCQEYLDNNNEGKIPPVEFYKTQEDAFKGVVSIYAQMRKWEMVGFNYMIMLEITSDNALKGSAPGDAAFINSYKNFSFTANEGQINDFWKGRYQLINLCNQVISNVPAIPMNDGLKARYIAEAKFCRATFYFDLVRAFGDVPMPTSIENAQAEALKKTSKADVYAQIVKDLEDAAAVLPASTTGSEAGRATKYAAHGYLAKVYLYLKNWDKAIENTQTVISSGKYGLEPDFYQVFRVEKENGMESLFEVQASAVAGSGDLSNCQYSQIQGIRGTGGFGWGFCIPSDNLAKAFDDAGDAIRKKATILYKGETTPDGDLVQGVDVLEGVTVPRYNGKSYCPKSKQVNGVNEGSEQNVRKLRYAEVLLIDAEAKLNKGDVSGAATSLNLVRSRVKLAANNAPTMQDIWNERRLELAMEEDRFFDLVRIGQAPTVLQGFAAGKNEVFPIPQSLIDISQGSIKQNPGY</sequence>
<dbReference type="Pfam" id="PF14322">
    <property type="entry name" value="SusD-like_3"/>
    <property type="match status" value="1"/>
</dbReference>
<keyword evidence="3" id="KW-0732">Signal</keyword>
<dbReference type="CDD" id="cd08977">
    <property type="entry name" value="SusD"/>
    <property type="match status" value="1"/>
</dbReference>
<evidence type="ECO:0000256" key="5">
    <source>
        <dbReference type="ARBA" id="ARBA00023237"/>
    </source>
</evidence>
<dbReference type="OrthoDB" id="618454at2"/>
<dbReference type="Proteomes" id="UP000007590">
    <property type="component" value="Chromosome"/>
</dbReference>
<keyword evidence="4" id="KW-0472">Membrane</keyword>